<dbReference type="InterPro" id="IPR032362">
    <property type="entry name" value="Ferlin_C"/>
</dbReference>
<evidence type="ECO:0000256" key="2">
    <source>
        <dbReference type="ARBA" id="ARBA00022692"/>
    </source>
</evidence>
<dbReference type="CDD" id="cd04018">
    <property type="entry name" value="C2C_Ferlin"/>
    <property type="match status" value="1"/>
</dbReference>
<dbReference type="InterPro" id="IPR037725">
    <property type="entry name" value="C2F_Ferlin"/>
</dbReference>
<keyword evidence="7 9" id="KW-0472">Membrane</keyword>
<dbReference type="GO" id="GO:0007009">
    <property type="term" value="P:plasma membrane organization"/>
    <property type="evidence" value="ECO:0007669"/>
    <property type="project" value="TreeGrafter"/>
</dbReference>
<keyword evidence="4" id="KW-0677">Repeat</keyword>
<dbReference type="InterPro" id="IPR055072">
    <property type="entry name" value="Ferlin_DSRM"/>
</dbReference>
<keyword evidence="3" id="KW-0479">Metal-binding</keyword>
<evidence type="ECO:0000256" key="6">
    <source>
        <dbReference type="ARBA" id="ARBA00022989"/>
    </source>
</evidence>
<keyword evidence="12" id="KW-1185">Reference proteome</keyword>
<dbReference type="Ensembl" id="ENSOMYT00000128917.1">
    <property type="protein sequence ID" value="ENSOMYP00000126296.1"/>
    <property type="gene ID" value="ENSOMYG00000049740.1"/>
</dbReference>
<dbReference type="Pfam" id="PF08151">
    <property type="entry name" value="FerI"/>
    <property type="match status" value="1"/>
</dbReference>
<evidence type="ECO:0000256" key="3">
    <source>
        <dbReference type="ARBA" id="ARBA00022723"/>
    </source>
</evidence>
<dbReference type="InterPro" id="IPR035892">
    <property type="entry name" value="C2_domain_sf"/>
</dbReference>
<protein>
    <submittedName>
        <fullName evidence="11">Fer-1 like family member 6</fullName>
    </submittedName>
</protein>
<feature type="domain" description="C2" evidence="10">
    <location>
        <begin position="1"/>
        <end position="119"/>
    </location>
</feature>
<dbReference type="SMART" id="SM01202">
    <property type="entry name" value="FerI"/>
    <property type="match status" value="1"/>
</dbReference>
<evidence type="ECO:0000313" key="11">
    <source>
        <dbReference type="Ensembl" id="ENSOMYP00000126296.1"/>
    </source>
</evidence>
<dbReference type="CDD" id="cd04011">
    <property type="entry name" value="C2B_Ferlin"/>
    <property type="match status" value="1"/>
</dbReference>
<dbReference type="CDD" id="cd04037">
    <property type="entry name" value="C2E_Ferlin"/>
    <property type="match status" value="1"/>
</dbReference>
<dbReference type="FunFam" id="2.60.40.150:FF:000034">
    <property type="entry name" value="otoferlin isoform X2"/>
    <property type="match status" value="1"/>
</dbReference>
<feature type="region of interest" description="Disordered" evidence="8">
    <location>
        <begin position="468"/>
        <end position="496"/>
    </location>
</feature>
<sequence length="1709" mass="193648">RSKLRPKILDSEKKPQTFQIAINITEAKQLVGENIDPSVIMEIGDEKKQTTVKEGTNAPFINEYFVFDYYGHQESFFDKVIKLSVMHTKIMKGFCVGSFKMDVGTVYRQPGHQFTNKWAVLTDPADIRTGVKGYLKCDISVMGKGDAIQPSQKTSDAEEQIDKNLLVPEGFPSERPWARFYVKVYRAEGLPRNNSSIMANVTKAFIGDNTALIDPYVVVSFFKQMGRTATQKSTADPEWNEQIIFTEMFPPLCQRLKIQVWDEGSMNDVAIGTHYIDLRRISNKQDGDKGFLPTFGPAWVNIYGSARNFSMVDDNPELNEGVREGVSWRGRVYLELSVEILSGGGGGGESKLSRLVKPLKDTKAGKATGKDPKGAGGAGGGNTPTHFSVAPVLSPSCPPPQLIDKDNFLLFGTVFEATMIDRKIGDKPINFELSVGNFGNVQEGSPQVSGRRKVEKPVAERVWDGQDLDSTPLIDSQDPKPGLWQSPCQSTTPPEKPLTDGNRHYMYLPIQHQKPCVHVMSCWEDRTYRLHSSNFLENIAVMFVRHLFYVPLQAFAEGKVRMNHLTVLDKKRLTMCKQELVETISEGKRKARSVKEMLQEAIKLTQKLRFLVEEPQHTIPDVFVWMLSNNKRVAYARISARDLIYSASPEERGKDCGKIQTLFLKPPGKRVAGWSIQAKLDVYLWLGSCRDSSHVLDNLPGGFEPKGGATEEQLLPHKFQMRAHMYQARGLIAADSTGLSDPFARVTFLTQSHTTAIINQTLTPTWNQMLLMTRVTLHGDLAHLEQEPPCIVIEVYDDDALGKAEYLGSTVAVPVVRVSEQPYSPPQLQYSPLFSGFQSGGELLGAFELIQIPESGEEYLPALDEPDGQIYPVPGNIRPVLSRYRLEVLFWGLRELKKVQLLSVDRPQVFIECAGKSLRSSVIQSYKTNPNFTTLVDAFDLELPENENLHPPLNISVVDWRAFGRSTVVGNYTINNLKPFKYTPPPTLSAPTSPRGPDSREGRSQILQMVSCCNNVLSTSFVRWDKEEDTHTRTHTHTNTLTSILRIKQDWRKSSRKSTKRRKRTVADESGDNVLDWWSKYYASVDKRQQVKVSKHYWSMCWTVVGPCVGLYLQDGDKKNKPILNVSQEGVSKLATLQLYDKELESEFGPFDDWVNTFELFRGKANDEVGRSSEERFVGKFKGRFCLYKLTEEDDEWEESPNSGQFKITRGIPPNTSVKVLIRVYIVSASNLHPADTDGKSDPYIVLRLGKTEIKDRDNYIPKQLNPVFGRSFEIQATFPKDSLLTTLIYDHDTIGTDDLIGETCIDLENRFYSRHRATCGLPTEYSIDGYNAWRDSTKPSELLTTLCKENRLDGPYFRPGKITIGGNVFAGKTLFMDEEQTVESYEHLALKILHRWTEIPGVGCRLVPEHIETRTLYNKARPGMDQGQLQMWVDMFPMDMPHPRPSVDISPRKPKGYTPDRTQYKTNIHQTRSIQDQYTPGQWLKGFEDDRQETDVHYNSLTGEGNFNWRLVFPFNYLPAEKVVVVSKRGSIFSLDKTEQKLPAMLVMQVWDFDRLSSDDFLGTVELDLHGFPRGAKSAKACKMDMLMDSVETISIFQQKRSRGWWPFVKAGELTGKVEAEFHLVTSEEAEKNPVGRARKEPEPLEKPNRPDTSFSWFVNPFKCFFHLIWRNYKKYIIIALVLLITALFIALLLYTLPAAISQKIVNG</sequence>
<dbReference type="GO" id="GO:0016020">
    <property type="term" value="C:membrane"/>
    <property type="evidence" value="ECO:0007669"/>
    <property type="project" value="UniProtKB-SubCell"/>
</dbReference>
<accession>A0A8K9X1D8</accession>
<dbReference type="InterPro" id="IPR000008">
    <property type="entry name" value="C2_dom"/>
</dbReference>
<dbReference type="InterPro" id="IPR037722">
    <property type="entry name" value="C2C_Ferlin"/>
</dbReference>
<dbReference type="Gene3D" id="2.60.40.150">
    <property type="entry name" value="C2 domain"/>
    <property type="match status" value="5"/>
</dbReference>
<comment type="subcellular location">
    <subcellularLocation>
        <location evidence="1">Membrane</location>
        <topology evidence="1">Single-pass membrane protein</topology>
    </subcellularLocation>
</comment>
<reference evidence="11" key="3">
    <citation type="submission" date="2025-09" db="UniProtKB">
        <authorList>
            <consortium name="Ensembl"/>
        </authorList>
    </citation>
    <scope>IDENTIFICATION</scope>
</reference>
<reference evidence="11" key="1">
    <citation type="submission" date="2020-07" db="EMBL/GenBank/DDBJ databases">
        <title>A long reads based de novo assembly of the rainbow trout Arlee double haploid line genome.</title>
        <authorList>
            <person name="Gao G."/>
            <person name="Palti Y."/>
        </authorList>
    </citation>
    <scope>NUCLEOTIDE SEQUENCE [LARGE SCALE GENOMIC DNA]</scope>
</reference>
<keyword evidence="2 9" id="KW-0812">Transmembrane</keyword>
<dbReference type="FunFam" id="2.60.40.150:FF:000138">
    <property type="entry name" value="Fer-1-like family member 6"/>
    <property type="match status" value="1"/>
</dbReference>
<feature type="region of interest" description="Disordered" evidence="8">
    <location>
        <begin position="1630"/>
        <end position="1651"/>
    </location>
</feature>
<feature type="region of interest" description="Disordered" evidence="8">
    <location>
        <begin position="360"/>
        <end position="382"/>
    </location>
</feature>
<feature type="domain" description="C2" evidence="10">
    <location>
        <begin position="1202"/>
        <end position="1321"/>
    </location>
</feature>
<dbReference type="InterPro" id="IPR037721">
    <property type="entry name" value="Ferlin"/>
</dbReference>
<dbReference type="PROSITE" id="PS50004">
    <property type="entry name" value="C2"/>
    <property type="match status" value="6"/>
</dbReference>
<dbReference type="InterPro" id="IPR037720">
    <property type="entry name" value="C2B_Ferlin"/>
</dbReference>
<dbReference type="InterPro" id="IPR037723">
    <property type="entry name" value="C2D_Ferlin"/>
</dbReference>
<feature type="domain" description="C2" evidence="10">
    <location>
        <begin position="1442"/>
        <end position="1584"/>
    </location>
</feature>
<dbReference type="CDD" id="cd08374">
    <property type="entry name" value="C2F_Ferlin"/>
    <property type="match status" value="1"/>
</dbReference>
<proteinExistence type="predicted"/>
<dbReference type="SMART" id="SM00239">
    <property type="entry name" value="C2"/>
    <property type="match status" value="6"/>
</dbReference>
<evidence type="ECO:0000313" key="12">
    <source>
        <dbReference type="Proteomes" id="UP000694395"/>
    </source>
</evidence>
<feature type="transmembrane region" description="Helical" evidence="9">
    <location>
        <begin position="1677"/>
        <end position="1698"/>
    </location>
</feature>
<dbReference type="Pfam" id="PF16165">
    <property type="entry name" value="Ferlin_C"/>
    <property type="match status" value="1"/>
</dbReference>
<dbReference type="InterPro" id="IPR012561">
    <property type="entry name" value="Ferlin_B-domain"/>
</dbReference>
<dbReference type="InterPro" id="IPR037724">
    <property type="entry name" value="C2E_Ferlin"/>
</dbReference>
<dbReference type="InterPro" id="IPR012968">
    <property type="entry name" value="FerIin_dom"/>
</dbReference>
<dbReference type="FunFam" id="2.60.40.150:FF:000026">
    <property type="entry name" value="dysferlin isoform X2"/>
    <property type="match status" value="1"/>
</dbReference>
<dbReference type="Pfam" id="PF00168">
    <property type="entry name" value="C2"/>
    <property type="match status" value="6"/>
</dbReference>
<evidence type="ECO:0000256" key="9">
    <source>
        <dbReference type="SAM" id="Phobius"/>
    </source>
</evidence>
<dbReference type="SUPFAM" id="SSF49562">
    <property type="entry name" value="C2 domain (Calcium/lipid-binding domain, CaLB)"/>
    <property type="match status" value="6"/>
</dbReference>
<dbReference type="Pfam" id="PF22901">
    <property type="entry name" value="dsrm_Ferlin"/>
    <property type="match status" value="1"/>
</dbReference>
<dbReference type="Pfam" id="PF08150">
    <property type="entry name" value="FerB"/>
    <property type="match status" value="1"/>
</dbReference>
<keyword evidence="5" id="KW-0106">Calcium</keyword>
<feature type="domain" description="C2" evidence="10">
    <location>
        <begin position="157"/>
        <end position="291"/>
    </location>
</feature>
<dbReference type="PANTHER" id="PTHR12546:SF37">
    <property type="entry name" value="FER-1-LIKE 6 (C. ELEGANS)"/>
    <property type="match status" value="1"/>
</dbReference>
<organism evidence="11 12">
    <name type="scientific">Oncorhynchus mykiss</name>
    <name type="common">Rainbow trout</name>
    <name type="synonym">Salmo gairdneri</name>
    <dbReference type="NCBI Taxonomy" id="8022"/>
    <lineage>
        <taxon>Eukaryota</taxon>
        <taxon>Metazoa</taxon>
        <taxon>Chordata</taxon>
        <taxon>Craniata</taxon>
        <taxon>Vertebrata</taxon>
        <taxon>Euteleostomi</taxon>
        <taxon>Actinopterygii</taxon>
        <taxon>Neopterygii</taxon>
        <taxon>Teleostei</taxon>
        <taxon>Protacanthopterygii</taxon>
        <taxon>Salmoniformes</taxon>
        <taxon>Salmonidae</taxon>
        <taxon>Salmoninae</taxon>
        <taxon>Oncorhynchus</taxon>
    </lineage>
</organism>
<evidence type="ECO:0000256" key="8">
    <source>
        <dbReference type="SAM" id="MobiDB-lite"/>
    </source>
</evidence>
<evidence type="ECO:0000256" key="1">
    <source>
        <dbReference type="ARBA" id="ARBA00004167"/>
    </source>
</evidence>
<evidence type="ECO:0000256" key="5">
    <source>
        <dbReference type="ARBA" id="ARBA00022837"/>
    </source>
</evidence>
<evidence type="ECO:0000256" key="7">
    <source>
        <dbReference type="ARBA" id="ARBA00023136"/>
    </source>
</evidence>
<evidence type="ECO:0000256" key="4">
    <source>
        <dbReference type="ARBA" id="ARBA00022737"/>
    </source>
</evidence>
<dbReference type="FunFam" id="2.60.40.150:FF:000054">
    <property type="entry name" value="otoferlin isoform X2"/>
    <property type="match status" value="1"/>
</dbReference>
<dbReference type="PANTHER" id="PTHR12546">
    <property type="entry name" value="FER-1-LIKE"/>
    <property type="match status" value="1"/>
</dbReference>
<dbReference type="CDD" id="cd04017">
    <property type="entry name" value="C2D_Ferlin"/>
    <property type="match status" value="1"/>
</dbReference>
<evidence type="ECO:0000259" key="10">
    <source>
        <dbReference type="PROSITE" id="PS50004"/>
    </source>
</evidence>
<keyword evidence="6 9" id="KW-1133">Transmembrane helix</keyword>
<dbReference type="SMART" id="SM01201">
    <property type="entry name" value="FerB"/>
    <property type="match status" value="1"/>
</dbReference>
<dbReference type="GO" id="GO:0046872">
    <property type="term" value="F:metal ion binding"/>
    <property type="evidence" value="ECO:0007669"/>
    <property type="project" value="UniProtKB-KW"/>
</dbReference>
<dbReference type="GeneTree" id="ENSGT00940000159069"/>
<dbReference type="Proteomes" id="UP000694395">
    <property type="component" value="Chromosome 22"/>
</dbReference>
<feature type="domain" description="C2" evidence="10">
    <location>
        <begin position="866"/>
        <end position="990"/>
    </location>
</feature>
<reference evidence="11" key="2">
    <citation type="submission" date="2025-08" db="UniProtKB">
        <authorList>
            <consortium name="Ensembl"/>
        </authorList>
    </citation>
    <scope>IDENTIFICATION</scope>
</reference>
<name>A0A8K9X1D8_ONCMY</name>
<feature type="domain" description="C2" evidence="10">
    <location>
        <begin position="701"/>
        <end position="830"/>
    </location>
</feature>
<feature type="compositionally biased region" description="Basic and acidic residues" evidence="8">
    <location>
        <begin position="360"/>
        <end position="373"/>
    </location>
</feature>